<feature type="transmembrane region" description="Helical" evidence="1">
    <location>
        <begin position="37"/>
        <end position="56"/>
    </location>
</feature>
<dbReference type="GO" id="GO:0051301">
    <property type="term" value="P:cell division"/>
    <property type="evidence" value="ECO:0007669"/>
    <property type="project" value="InterPro"/>
</dbReference>
<evidence type="ECO:0000256" key="1">
    <source>
        <dbReference type="SAM" id="Phobius"/>
    </source>
</evidence>
<keyword evidence="3" id="KW-1185">Reference proteome</keyword>
<dbReference type="Proteomes" id="UP000051442">
    <property type="component" value="Unassembled WGS sequence"/>
</dbReference>
<dbReference type="PANTHER" id="PTHR40027:SF1">
    <property type="entry name" value="CELL DIVISION PROTEIN DIVIC"/>
    <property type="match status" value="1"/>
</dbReference>
<dbReference type="PATRIC" id="fig|1423804.4.peg.1650"/>
<dbReference type="InterPro" id="IPR039076">
    <property type="entry name" value="DivIC"/>
</dbReference>
<dbReference type="EMBL" id="AYZM01000133">
    <property type="protein sequence ID" value="KRN20315.1"/>
    <property type="molecule type" value="Genomic_DNA"/>
</dbReference>
<protein>
    <recommendedName>
        <fullName evidence="4">Septum formation initiator</fullName>
    </recommendedName>
</protein>
<dbReference type="Pfam" id="PF04977">
    <property type="entry name" value="DivIC"/>
    <property type="match status" value="1"/>
</dbReference>
<dbReference type="AlphaFoldDB" id="A0A0R2EYE7"/>
<dbReference type="STRING" id="1423804.FD14_GL001525"/>
<dbReference type="RefSeq" id="WP_054737314.1">
    <property type="nucleotide sequence ID" value="NZ_AYZM01000133.1"/>
</dbReference>
<name>A0A0R2EYE7_9LACO</name>
<keyword evidence="1" id="KW-1133">Transmembrane helix</keyword>
<comment type="caution">
    <text evidence="2">The sequence shown here is derived from an EMBL/GenBank/DDBJ whole genome shotgun (WGS) entry which is preliminary data.</text>
</comment>
<keyword evidence="1" id="KW-0472">Membrane</keyword>
<sequence>MAQRSKITRLENAYTKQIQAQQHQNKSILTKQRKKRAAIIIGAFLLVCLVLSTEIVHAKLSLGQTQTEIVGRQQKLKTTKATNQKLQEHVKLLNNKTYLENLIRSKYYYSKSGETIYSLPSDKASDVTAK</sequence>
<accession>A0A0R2EYE7</accession>
<proteinExistence type="predicted"/>
<evidence type="ECO:0000313" key="2">
    <source>
        <dbReference type="EMBL" id="KRN20315.1"/>
    </source>
</evidence>
<dbReference type="PANTHER" id="PTHR40027">
    <property type="entry name" value="CELL DIVISION PROTEIN DIVIC"/>
    <property type="match status" value="1"/>
</dbReference>
<gene>
    <name evidence="2" type="ORF">FD14_GL001525</name>
</gene>
<dbReference type="InterPro" id="IPR007060">
    <property type="entry name" value="FtsL/DivIC"/>
</dbReference>
<dbReference type="OrthoDB" id="2151746at2"/>
<reference evidence="2 3" key="1">
    <citation type="journal article" date="2015" name="Genome Announc.">
        <title>Expanding the biotechnology potential of lactobacilli through comparative genomics of 213 strains and associated genera.</title>
        <authorList>
            <person name="Sun Z."/>
            <person name="Harris H.M."/>
            <person name="McCann A."/>
            <person name="Guo C."/>
            <person name="Argimon S."/>
            <person name="Zhang W."/>
            <person name="Yang X."/>
            <person name="Jeffery I.B."/>
            <person name="Cooney J.C."/>
            <person name="Kagawa T.F."/>
            <person name="Liu W."/>
            <person name="Song Y."/>
            <person name="Salvetti E."/>
            <person name="Wrobel A."/>
            <person name="Rasinkangas P."/>
            <person name="Parkhill J."/>
            <person name="Rea M.C."/>
            <person name="O'Sullivan O."/>
            <person name="Ritari J."/>
            <person name="Douillard F.P."/>
            <person name="Paul Ross R."/>
            <person name="Yang R."/>
            <person name="Briner A.E."/>
            <person name="Felis G.E."/>
            <person name="de Vos W.M."/>
            <person name="Barrangou R."/>
            <person name="Klaenhammer T.R."/>
            <person name="Caufield P.W."/>
            <person name="Cui Y."/>
            <person name="Zhang H."/>
            <person name="O'Toole P.W."/>
        </authorList>
    </citation>
    <scope>NUCLEOTIDE SEQUENCE [LARGE SCALE GENOMIC DNA]</scope>
    <source>
        <strain evidence="2 3">DSM 23365</strain>
    </source>
</reference>
<evidence type="ECO:0000313" key="3">
    <source>
        <dbReference type="Proteomes" id="UP000051442"/>
    </source>
</evidence>
<evidence type="ECO:0008006" key="4">
    <source>
        <dbReference type="Google" id="ProtNLM"/>
    </source>
</evidence>
<keyword evidence="1" id="KW-0812">Transmembrane</keyword>
<organism evidence="2 3">
    <name type="scientific">Secundilactobacillus similis DSM 23365 = JCM 2765</name>
    <dbReference type="NCBI Taxonomy" id="1423804"/>
    <lineage>
        <taxon>Bacteria</taxon>
        <taxon>Bacillati</taxon>
        <taxon>Bacillota</taxon>
        <taxon>Bacilli</taxon>
        <taxon>Lactobacillales</taxon>
        <taxon>Lactobacillaceae</taxon>
        <taxon>Secundilactobacillus</taxon>
    </lineage>
</organism>